<dbReference type="InterPro" id="IPR029052">
    <property type="entry name" value="Metallo-depent_PP-like"/>
</dbReference>
<keyword evidence="2" id="KW-1185">Reference proteome</keyword>
<dbReference type="InterPro" id="IPR051693">
    <property type="entry name" value="UPF0046_metallophosphoest"/>
</dbReference>
<reference evidence="1 2" key="1">
    <citation type="journal article" date="2014" name="Genome Announc.">
        <title>Draft genome sequence of Sclerotinia borealis, a psychrophilic plant pathogenic fungus.</title>
        <authorList>
            <person name="Mardanov A.V."/>
            <person name="Beletsky A.V."/>
            <person name="Kadnikov V.V."/>
            <person name="Ignatov A.N."/>
            <person name="Ravin N.V."/>
        </authorList>
    </citation>
    <scope>NUCLEOTIDE SEQUENCE [LARGE SCALE GENOMIC DNA]</scope>
    <source>
        <strain evidence="2">F-4157</strain>
    </source>
</reference>
<comment type="caution">
    <text evidence="1">The sequence shown here is derived from an EMBL/GenBank/DDBJ whole genome shotgun (WGS) entry which is preliminary data.</text>
</comment>
<gene>
    <name evidence="1" type="ORF">SBOR_1742</name>
</gene>
<sequence>MLSNFDAELKLVIAGNHDLELDEGWCREHLDEDEDYLQDHARAMEIMQGQFARDAGRRSKYMFLFINRNNNDYAFPYKRSEDRFSVSGETAQGITSIAENPMPGFAGVDIVMTHGPPKGIRDECKDGHQGCDHILRAIKRVKPLMHCFGHIYKGYGAHKVVWEESVMKKEIGLVNSYPRPTDVSVESEKETLMVNAAILDGEHRPTNAPWILNLDLPSA</sequence>
<protein>
    <recommendedName>
        <fullName evidence="3">Calcineurin-like phosphoesterase domain-containing protein</fullName>
    </recommendedName>
</protein>
<dbReference type="Gene3D" id="3.60.21.10">
    <property type="match status" value="1"/>
</dbReference>
<dbReference type="SUPFAM" id="SSF56300">
    <property type="entry name" value="Metallo-dependent phosphatases"/>
    <property type="match status" value="1"/>
</dbReference>
<dbReference type="HOGENOM" id="CLU_041441_2_1_1"/>
<evidence type="ECO:0008006" key="3">
    <source>
        <dbReference type="Google" id="ProtNLM"/>
    </source>
</evidence>
<name>W9CPV9_SCLBF</name>
<proteinExistence type="predicted"/>
<dbReference type="AlphaFoldDB" id="W9CPV9"/>
<dbReference type="PANTHER" id="PTHR12905">
    <property type="entry name" value="METALLOPHOSPHOESTERASE"/>
    <property type="match status" value="1"/>
</dbReference>
<dbReference type="OrthoDB" id="630188at2759"/>
<accession>W9CPV9</accession>
<dbReference type="PANTHER" id="PTHR12905:SF0">
    <property type="entry name" value="CALCINEURIN-LIKE PHOSPHOESTERASE DOMAIN-CONTAINING PROTEIN"/>
    <property type="match status" value="1"/>
</dbReference>
<evidence type="ECO:0000313" key="2">
    <source>
        <dbReference type="Proteomes" id="UP000019487"/>
    </source>
</evidence>
<evidence type="ECO:0000313" key="1">
    <source>
        <dbReference type="EMBL" id="ESZ97866.1"/>
    </source>
</evidence>
<dbReference type="Proteomes" id="UP000019487">
    <property type="component" value="Unassembled WGS sequence"/>
</dbReference>
<dbReference type="EMBL" id="AYSA01000065">
    <property type="protein sequence ID" value="ESZ97866.1"/>
    <property type="molecule type" value="Genomic_DNA"/>
</dbReference>
<organism evidence="1 2">
    <name type="scientific">Sclerotinia borealis (strain F-4128)</name>
    <dbReference type="NCBI Taxonomy" id="1432307"/>
    <lineage>
        <taxon>Eukaryota</taxon>
        <taxon>Fungi</taxon>
        <taxon>Dikarya</taxon>
        <taxon>Ascomycota</taxon>
        <taxon>Pezizomycotina</taxon>
        <taxon>Leotiomycetes</taxon>
        <taxon>Helotiales</taxon>
        <taxon>Sclerotiniaceae</taxon>
        <taxon>Sclerotinia</taxon>
    </lineage>
</organism>